<keyword evidence="2" id="KW-0812">Transmembrane</keyword>
<dbReference type="InterPro" id="IPR009908">
    <property type="entry name" value="Methylamine_util_MauE"/>
</dbReference>
<evidence type="ECO:0000256" key="1">
    <source>
        <dbReference type="ARBA" id="ARBA00004141"/>
    </source>
</evidence>
<evidence type="ECO:0000256" key="2">
    <source>
        <dbReference type="ARBA" id="ARBA00022692"/>
    </source>
</evidence>
<evidence type="ECO:0000256" key="4">
    <source>
        <dbReference type="ARBA" id="ARBA00023136"/>
    </source>
</evidence>
<dbReference type="RefSeq" id="WP_197701666.1">
    <property type="nucleotide sequence ID" value="NZ_LT607413.1"/>
</dbReference>
<dbReference type="InParanoid" id="A0A1C4ZQU8"/>
<evidence type="ECO:0000313" key="7">
    <source>
        <dbReference type="Proteomes" id="UP000198253"/>
    </source>
</evidence>
<dbReference type="Pfam" id="PF07291">
    <property type="entry name" value="MauE"/>
    <property type="match status" value="1"/>
</dbReference>
<dbReference type="Proteomes" id="UP000198253">
    <property type="component" value="Chromosome I"/>
</dbReference>
<feature type="domain" description="Methylamine utilisation protein MauE" evidence="5">
    <location>
        <begin position="4"/>
        <end position="131"/>
    </location>
</feature>
<proteinExistence type="predicted"/>
<dbReference type="AlphaFoldDB" id="A0A1C4ZQU8"/>
<name>A0A1C4ZQU8_MICEC</name>
<protein>
    <recommendedName>
        <fullName evidence="5">Methylamine utilisation protein MauE domain-containing protein</fullName>
    </recommendedName>
</protein>
<accession>A0A1C4ZQU8</accession>
<dbReference type="GO" id="GO:0030416">
    <property type="term" value="P:methylamine metabolic process"/>
    <property type="evidence" value="ECO:0007669"/>
    <property type="project" value="InterPro"/>
</dbReference>
<gene>
    <name evidence="6" type="ORF">GA0070618_5630</name>
</gene>
<comment type="subcellular location">
    <subcellularLocation>
        <location evidence="1">Membrane</location>
        <topology evidence="1">Multi-pass membrane protein</topology>
    </subcellularLocation>
</comment>
<dbReference type="GO" id="GO:0016020">
    <property type="term" value="C:membrane"/>
    <property type="evidence" value="ECO:0007669"/>
    <property type="project" value="UniProtKB-SubCell"/>
</dbReference>
<reference evidence="7" key="1">
    <citation type="submission" date="2016-06" db="EMBL/GenBank/DDBJ databases">
        <authorList>
            <person name="Varghese N."/>
            <person name="Submissions Spin"/>
        </authorList>
    </citation>
    <scope>NUCLEOTIDE SEQUENCE [LARGE SCALE GENOMIC DNA]</scope>
    <source>
        <strain evidence="7">DSM 43816</strain>
    </source>
</reference>
<keyword evidence="7" id="KW-1185">Reference proteome</keyword>
<evidence type="ECO:0000256" key="3">
    <source>
        <dbReference type="ARBA" id="ARBA00022989"/>
    </source>
</evidence>
<keyword evidence="4" id="KW-0472">Membrane</keyword>
<organism evidence="6 7">
    <name type="scientific">Micromonospora echinospora</name>
    <name type="common">Micromonospora purpurea</name>
    <dbReference type="NCBI Taxonomy" id="1877"/>
    <lineage>
        <taxon>Bacteria</taxon>
        <taxon>Bacillati</taxon>
        <taxon>Actinomycetota</taxon>
        <taxon>Actinomycetes</taxon>
        <taxon>Micromonosporales</taxon>
        <taxon>Micromonosporaceae</taxon>
        <taxon>Micromonospora</taxon>
    </lineage>
</organism>
<evidence type="ECO:0000313" key="6">
    <source>
        <dbReference type="EMBL" id="SCF35358.1"/>
    </source>
</evidence>
<evidence type="ECO:0000259" key="5">
    <source>
        <dbReference type="Pfam" id="PF07291"/>
    </source>
</evidence>
<sequence>MIDMIAALQPLLVGAVLLWSARLKLFSRHATATAHRSGLVVLLGERRALPAYRVLGAVELTLGAALLLPPTLRMEAVAVTTLAAGFLAYLGYTRRVAPTASCGCLSAQPTPVSGRSLLRAGLLVAAGALAATTTTGWFAALADRPVAGGLVLLAEAAAVVGLSPELDATWLLPLRRLRARLTHPLRGGSGVPLLATVQQLQLSDAYRRVAALLRSDVREHWDADGWRFAAYAARYQGRTATAVFAVPLADPEPEAVRVAVVDDTTGQTLLSLAGTTPPTDGRLTVVPA</sequence>
<dbReference type="EMBL" id="LT607413">
    <property type="protein sequence ID" value="SCF35358.1"/>
    <property type="molecule type" value="Genomic_DNA"/>
</dbReference>
<keyword evidence="3" id="KW-1133">Transmembrane helix</keyword>